<keyword evidence="3" id="KW-1185">Reference proteome</keyword>
<feature type="domain" description="Beta-lactamase hydrolase-like protein phosphatase-like" evidence="1">
    <location>
        <begin position="2"/>
        <end position="110"/>
    </location>
</feature>
<proteinExistence type="predicted"/>
<dbReference type="Pfam" id="PF04273">
    <property type="entry name" value="BLH_phosphatase"/>
    <property type="match status" value="1"/>
</dbReference>
<reference evidence="2 3" key="1">
    <citation type="submission" date="2017-05" db="EMBL/GenBank/DDBJ databases">
        <authorList>
            <person name="Varghese N."/>
            <person name="Submissions S."/>
        </authorList>
    </citation>
    <scope>NUCLEOTIDE SEQUENCE [LARGE SCALE GENOMIC DNA]</scope>
    <source>
        <strain evidence="2 3">DSM 29734</strain>
    </source>
</reference>
<dbReference type="Gene3D" id="3.90.190.10">
    <property type="entry name" value="Protein tyrosine phosphatase superfamily"/>
    <property type="match status" value="1"/>
</dbReference>
<dbReference type="InterPro" id="IPR005939">
    <property type="entry name" value="BLH_phosphatase-like"/>
</dbReference>
<name>A0ABY1PLH6_9RHOB</name>
<dbReference type="Proteomes" id="UP001157961">
    <property type="component" value="Unassembled WGS sequence"/>
</dbReference>
<dbReference type="EMBL" id="FXTY01000014">
    <property type="protein sequence ID" value="SMP36192.1"/>
    <property type="molecule type" value="Genomic_DNA"/>
</dbReference>
<comment type="caution">
    <text evidence="2">The sequence shown here is derived from an EMBL/GenBank/DDBJ whole genome shotgun (WGS) entry which is preliminary data.</text>
</comment>
<gene>
    <name evidence="2" type="ORF">SAMN06265373_11412</name>
</gene>
<dbReference type="NCBIfam" id="TIGR01244">
    <property type="entry name" value="TIGR01244 family sulfur transferase"/>
    <property type="match status" value="1"/>
</dbReference>
<accession>A0ABY1PLH6</accession>
<organism evidence="2 3">
    <name type="scientific">Shimia sagamensis</name>
    <dbReference type="NCBI Taxonomy" id="1566352"/>
    <lineage>
        <taxon>Bacteria</taxon>
        <taxon>Pseudomonadati</taxon>
        <taxon>Pseudomonadota</taxon>
        <taxon>Alphaproteobacteria</taxon>
        <taxon>Rhodobacterales</taxon>
        <taxon>Roseobacteraceae</taxon>
    </lineage>
</organism>
<dbReference type="InterPro" id="IPR029021">
    <property type="entry name" value="Prot-tyrosine_phosphatase-like"/>
</dbReference>
<evidence type="ECO:0000313" key="3">
    <source>
        <dbReference type="Proteomes" id="UP001157961"/>
    </source>
</evidence>
<dbReference type="RefSeq" id="WP_283428001.1">
    <property type="nucleotide sequence ID" value="NZ_FXTY01000014.1"/>
</dbReference>
<sequence length="142" mass="15191">MDIRQITDRFFAAPQIDAADFAALAEAGFGLVINNRPDSEVGPDQHSETMRAAAEAVGLQFVVNPLTMETMTPDRQAMQRDSTAGCEGKVLAYCRSGTRSTICWALSQAKEMEVADIVNAAANGGYDVSGLVPHLEAIKSEV</sequence>
<protein>
    <submittedName>
        <fullName evidence="2">TIGR01244 family protein</fullName>
    </submittedName>
</protein>
<evidence type="ECO:0000259" key="1">
    <source>
        <dbReference type="Pfam" id="PF04273"/>
    </source>
</evidence>
<dbReference type="SUPFAM" id="SSF52799">
    <property type="entry name" value="(Phosphotyrosine protein) phosphatases II"/>
    <property type="match status" value="1"/>
</dbReference>
<evidence type="ECO:0000313" key="2">
    <source>
        <dbReference type="EMBL" id="SMP36192.1"/>
    </source>
</evidence>